<reference evidence="1" key="1">
    <citation type="journal article" date="2011" name="Genome Biol.">
        <title>The draft genome of the carcinogenic human liver fluke Clonorchis sinensis.</title>
        <authorList>
            <person name="Wang X."/>
            <person name="Chen W."/>
            <person name="Huang Y."/>
            <person name="Sun J."/>
            <person name="Men J."/>
            <person name="Liu H."/>
            <person name="Luo F."/>
            <person name="Guo L."/>
            <person name="Lv X."/>
            <person name="Deng C."/>
            <person name="Zhou C."/>
            <person name="Fan Y."/>
            <person name="Li X."/>
            <person name="Huang L."/>
            <person name="Hu Y."/>
            <person name="Liang C."/>
            <person name="Hu X."/>
            <person name="Xu J."/>
            <person name="Yu X."/>
        </authorList>
    </citation>
    <scope>NUCLEOTIDE SEQUENCE [LARGE SCALE GENOMIC DNA]</scope>
    <source>
        <strain evidence="1">Henan</strain>
    </source>
</reference>
<gene>
    <name evidence="1" type="ORF">CLF_113132</name>
</gene>
<dbReference type="EMBL" id="DF143843">
    <property type="protein sequence ID" value="GAA54265.1"/>
    <property type="molecule type" value="Genomic_DNA"/>
</dbReference>
<sequence>LGNLAVSQPSCNLRVSWQLSILKGCCSCTIFSTKCPLSPLDSVTNDTSYYFQCVAIHPYFLEPSTNIYDYCTTFTRFTADGGDEIQRSEGKILEMMKDPSPIPMDGLISSGEFHSLHCECVQLLQEIHNQHYMVPNRATRSVGFPQVKNLTTFQMTYMELRRWLTRIRGLYQAKCNTSLCRSESCLHQLCIQFG</sequence>
<name>G7YMT4_CLOSI</name>
<dbReference type="AlphaFoldDB" id="G7YMT4"/>
<keyword evidence="2" id="KW-1185">Reference proteome</keyword>
<protein>
    <submittedName>
        <fullName evidence="1">Uncharacterized protein</fullName>
    </submittedName>
</protein>
<reference key="2">
    <citation type="submission" date="2011-10" db="EMBL/GenBank/DDBJ databases">
        <title>The genome and transcriptome sequence of Clonorchis sinensis provide insights into the carcinogenic liver fluke.</title>
        <authorList>
            <person name="Wang X."/>
            <person name="Huang Y."/>
            <person name="Chen W."/>
            <person name="Liu H."/>
            <person name="Guo L."/>
            <person name="Chen Y."/>
            <person name="Luo F."/>
            <person name="Zhou W."/>
            <person name="Sun J."/>
            <person name="Mao Q."/>
            <person name="Liang P."/>
            <person name="Zhou C."/>
            <person name="Tian Y."/>
            <person name="Men J."/>
            <person name="Lv X."/>
            <person name="Huang L."/>
            <person name="Zhou J."/>
            <person name="Hu Y."/>
            <person name="Li R."/>
            <person name="Zhang F."/>
            <person name="Lei H."/>
            <person name="Li X."/>
            <person name="Hu X."/>
            <person name="Liang C."/>
            <person name="Xu J."/>
            <person name="Wu Z."/>
            <person name="Yu X."/>
        </authorList>
    </citation>
    <scope>NUCLEOTIDE SEQUENCE</scope>
    <source>
        <strain>Henan</strain>
    </source>
</reference>
<evidence type="ECO:0000313" key="2">
    <source>
        <dbReference type="Proteomes" id="UP000008909"/>
    </source>
</evidence>
<evidence type="ECO:0000313" key="1">
    <source>
        <dbReference type="EMBL" id="GAA54265.1"/>
    </source>
</evidence>
<dbReference type="Proteomes" id="UP000008909">
    <property type="component" value="Unassembled WGS sequence"/>
</dbReference>
<organism evidence="1 2">
    <name type="scientific">Clonorchis sinensis</name>
    <name type="common">Chinese liver fluke</name>
    <dbReference type="NCBI Taxonomy" id="79923"/>
    <lineage>
        <taxon>Eukaryota</taxon>
        <taxon>Metazoa</taxon>
        <taxon>Spiralia</taxon>
        <taxon>Lophotrochozoa</taxon>
        <taxon>Platyhelminthes</taxon>
        <taxon>Trematoda</taxon>
        <taxon>Digenea</taxon>
        <taxon>Opisthorchiida</taxon>
        <taxon>Opisthorchiata</taxon>
        <taxon>Opisthorchiidae</taxon>
        <taxon>Clonorchis</taxon>
    </lineage>
</organism>
<accession>G7YMT4</accession>
<proteinExistence type="predicted"/>
<feature type="non-terminal residue" evidence="1">
    <location>
        <position position="1"/>
    </location>
</feature>